<dbReference type="InterPro" id="IPR055066">
    <property type="entry name" value="AASDHPPT_N"/>
</dbReference>
<feature type="domain" description="4'-phosphopantetheinyl transferase N-terminal" evidence="4">
    <location>
        <begin position="44"/>
        <end position="121"/>
    </location>
</feature>
<comment type="similarity">
    <text evidence="1">Belongs to the P-Pant transferase superfamily. Gsp/Sfp/HetI/AcpT family.</text>
</comment>
<dbReference type="Gene3D" id="3.90.470.20">
    <property type="entry name" value="4'-phosphopantetheinyl transferase domain"/>
    <property type="match status" value="2"/>
</dbReference>
<dbReference type="EMBL" id="JBHUOS010000016">
    <property type="protein sequence ID" value="MFD2917701.1"/>
    <property type="molecule type" value="Genomic_DNA"/>
</dbReference>
<evidence type="ECO:0000313" key="5">
    <source>
        <dbReference type="EMBL" id="MFD2917701.1"/>
    </source>
</evidence>
<sequence length="255" mass="29374">MSKICCRTIQISHKDFNQLDESTSDIKLFKLKLSSYYNLVPEFIKYLSIAELERAQKYHFEKDSNQFIICRTLLKFILAKYTNLNVSKIDIKLDPNKKPYLNLKESVYFNISHAEDFAIITLSNKAIGIDLEYLNRDFDFSEILSDIFNTLEIETVLNAKNKTQAFYNFWTRKESIVKATGQGISDYLSLIPAIDGCHSVSSKLLNDFKNLQVLSFDLNDHYVASLALITKTKNIDKLQIYNLPNSIEGLESFSS</sequence>
<accession>A0ABW5ZZC0</accession>
<dbReference type="SUPFAM" id="SSF56214">
    <property type="entry name" value="4'-phosphopantetheinyl transferase"/>
    <property type="match status" value="2"/>
</dbReference>
<evidence type="ECO:0000259" key="3">
    <source>
        <dbReference type="Pfam" id="PF01648"/>
    </source>
</evidence>
<evidence type="ECO:0000259" key="4">
    <source>
        <dbReference type="Pfam" id="PF22624"/>
    </source>
</evidence>
<evidence type="ECO:0000256" key="2">
    <source>
        <dbReference type="ARBA" id="ARBA00022679"/>
    </source>
</evidence>
<protein>
    <submittedName>
        <fullName evidence="5">4'-phosphopantetheinyl transferase family protein</fullName>
    </submittedName>
</protein>
<dbReference type="Pfam" id="PF01648">
    <property type="entry name" value="ACPS"/>
    <property type="match status" value="1"/>
</dbReference>
<dbReference type="PANTHER" id="PTHR12215">
    <property type="entry name" value="PHOSPHOPANTETHEINE TRANSFERASE"/>
    <property type="match status" value="1"/>
</dbReference>
<dbReference type="InterPro" id="IPR008278">
    <property type="entry name" value="4-PPantetheinyl_Trfase_dom"/>
</dbReference>
<dbReference type="Pfam" id="PF22624">
    <property type="entry name" value="AASDHPPT_N"/>
    <property type="match status" value="1"/>
</dbReference>
<dbReference type="Proteomes" id="UP001597548">
    <property type="component" value="Unassembled WGS sequence"/>
</dbReference>
<keyword evidence="2 5" id="KW-0808">Transferase</keyword>
<gene>
    <name evidence="5" type="ORF">ACFS29_18760</name>
</gene>
<reference evidence="6" key="1">
    <citation type="journal article" date="2019" name="Int. J. Syst. Evol. Microbiol.">
        <title>The Global Catalogue of Microorganisms (GCM) 10K type strain sequencing project: providing services to taxonomists for standard genome sequencing and annotation.</title>
        <authorList>
            <consortium name="The Broad Institute Genomics Platform"/>
            <consortium name="The Broad Institute Genome Sequencing Center for Infectious Disease"/>
            <person name="Wu L."/>
            <person name="Ma J."/>
        </authorList>
    </citation>
    <scope>NUCLEOTIDE SEQUENCE [LARGE SCALE GENOMIC DNA]</scope>
    <source>
        <strain evidence="6">KCTC 32514</strain>
    </source>
</reference>
<dbReference type="RefSeq" id="WP_194507079.1">
    <property type="nucleotide sequence ID" value="NZ_JADILU010000002.1"/>
</dbReference>
<comment type="caution">
    <text evidence="5">The sequence shown here is derived from an EMBL/GenBank/DDBJ whole genome shotgun (WGS) entry which is preliminary data.</text>
</comment>
<dbReference type="InterPro" id="IPR037143">
    <property type="entry name" value="4-PPantetheinyl_Trfase_dom_sf"/>
</dbReference>
<dbReference type="InterPro" id="IPR050559">
    <property type="entry name" value="P-Pant_transferase_sf"/>
</dbReference>
<feature type="domain" description="4'-phosphopantetheinyl transferase" evidence="3">
    <location>
        <begin position="126"/>
        <end position="191"/>
    </location>
</feature>
<organism evidence="5 6">
    <name type="scientific">Psychroserpens luteus</name>
    <dbReference type="NCBI Taxonomy" id="1434066"/>
    <lineage>
        <taxon>Bacteria</taxon>
        <taxon>Pseudomonadati</taxon>
        <taxon>Bacteroidota</taxon>
        <taxon>Flavobacteriia</taxon>
        <taxon>Flavobacteriales</taxon>
        <taxon>Flavobacteriaceae</taxon>
        <taxon>Psychroserpens</taxon>
    </lineage>
</organism>
<proteinExistence type="inferred from homology"/>
<name>A0ABW5ZZC0_9FLAO</name>
<dbReference type="GO" id="GO:0016740">
    <property type="term" value="F:transferase activity"/>
    <property type="evidence" value="ECO:0007669"/>
    <property type="project" value="UniProtKB-KW"/>
</dbReference>
<keyword evidence="6" id="KW-1185">Reference proteome</keyword>
<evidence type="ECO:0000313" key="6">
    <source>
        <dbReference type="Proteomes" id="UP001597548"/>
    </source>
</evidence>
<evidence type="ECO:0000256" key="1">
    <source>
        <dbReference type="ARBA" id="ARBA00010990"/>
    </source>
</evidence>
<dbReference type="PANTHER" id="PTHR12215:SF10">
    <property type="entry name" value="L-AMINOADIPATE-SEMIALDEHYDE DEHYDROGENASE-PHOSPHOPANTETHEINYL TRANSFERASE"/>
    <property type="match status" value="1"/>
</dbReference>